<evidence type="ECO:0008006" key="5">
    <source>
        <dbReference type="Google" id="ProtNLM"/>
    </source>
</evidence>
<dbReference type="EMBL" id="AP022583">
    <property type="protein sequence ID" value="BBY07347.1"/>
    <property type="molecule type" value="Genomic_DNA"/>
</dbReference>
<accession>A0A7I7PFD1</accession>
<name>A0A7I7PFD1_9MYCO</name>
<evidence type="ECO:0000313" key="2">
    <source>
        <dbReference type="EMBL" id="ORB14302.1"/>
    </source>
</evidence>
<organism evidence="1 4">
    <name type="scientific">Mycobacterium noviomagense</name>
    <dbReference type="NCBI Taxonomy" id="459858"/>
    <lineage>
        <taxon>Bacteria</taxon>
        <taxon>Bacillati</taxon>
        <taxon>Actinomycetota</taxon>
        <taxon>Actinomycetes</taxon>
        <taxon>Mycobacteriales</taxon>
        <taxon>Mycobacteriaceae</taxon>
        <taxon>Mycobacterium</taxon>
    </lineage>
</organism>
<evidence type="ECO:0000313" key="1">
    <source>
        <dbReference type="EMBL" id="BBY07347.1"/>
    </source>
</evidence>
<reference evidence="1" key="3">
    <citation type="submission" date="2020-02" db="EMBL/GenBank/DDBJ databases">
        <authorList>
            <person name="Matsumoto Y."/>
            <person name="Motooka D."/>
            <person name="Nakamura S."/>
        </authorList>
    </citation>
    <scope>NUCLEOTIDE SEQUENCE</scope>
    <source>
        <strain evidence="1">JCM 16367</strain>
    </source>
</reference>
<dbReference type="KEGG" id="mnv:MNVI_26650"/>
<dbReference type="RefSeq" id="WP_083087863.1">
    <property type="nucleotide sequence ID" value="NZ_AP022583.1"/>
</dbReference>
<evidence type="ECO:0000313" key="4">
    <source>
        <dbReference type="Proteomes" id="UP000466894"/>
    </source>
</evidence>
<gene>
    <name evidence="2" type="ORF">BST37_11615</name>
    <name evidence="1" type="ORF">MNVI_26650</name>
</gene>
<dbReference type="EMBL" id="MVIC01000018">
    <property type="protein sequence ID" value="ORB14302.1"/>
    <property type="molecule type" value="Genomic_DNA"/>
</dbReference>
<reference evidence="2 3" key="1">
    <citation type="submission" date="2017-02" db="EMBL/GenBank/DDBJ databases">
        <title>The new phylogeny of genus Mycobacterium.</title>
        <authorList>
            <person name="Tortoli E."/>
            <person name="Trovato A."/>
            <person name="Cirillo D.M."/>
        </authorList>
    </citation>
    <scope>NUCLEOTIDE SEQUENCE [LARGE SCALE GENOMIC DNA]</scope>
    <source>
        <strain evidence="2 3">DSM 45145</strain>
    </source>
</reference>
<dbReference type="Proteomes" id="UP000466894">
    <property type="component" value="Chromosome"/>
</dbReference>
<dbReference type="OrthoDB" id="3526022at2"/>
<reference evidence="1 4" key="2">
    <citation type="journal article" date="2019" name="Emerg. Microbes Infect.">
        <title>Comprehensive subspecies identification of 175 nontuberculous mycobacteria species based on 7547 genomic profiles.</title>
        <authorList>
            <person name="Matsumoto Y."/>
            <person name="Kinjo T."/>
            <person name="Motooka D."/>
            <person name="Nabeya D."/>
            <person name="Jung N."/>
            <person name="Uechi K."/>
            <person name="Horii T."/>
            <person name="Iida T."/>
            <person name="Fujita J."/>
            <person name="Nakamura S."/>
        </authorList>
    </citation>
    <scope>NUCLEOTIDE SEQUENCE [LARGE SCALE GENOMIC DNA]</scope>
    <source>
        <strain evidence="1 4">JCM 16367</strain>
    </source>
</reference>
<keyword evidence="3" id="KW-1185">Reference proteome</keyword>
<protein>
    <recommendedName>
        <fullName evidence="5">Lipoprotein LpqN</fullName>
    </recommendedName>
</protein>
<dbReference type="AlphaFoldDB" id="A0A7I7PFD1"/>
<sequence length="153" mass="16182">MNLTVLLADSAQIDASNKVSALGMGWTHTTAPSPPMAVVGFVEMEQSDLPFILGIRMELRDADDTLVTMETPEGPRPVVIEVQAQGNPLDESRAGEPVLVPIAAQFGAGMFTKPGVYAIHVTATREKDGESVHGIRDFLVLPPDTGSDAGAKD</sequence>
<proteinExistence type="predicted"/>
<dbReference type="Proteomes" id="UP000192374">
    <property type="component" value="Unassembled WGS sequence"/>
</dbReference>
<evidence type="ECO:0000313" key="3">
    <source>
        <dbReference type="Proteomes" id="UP000192374"/>
    </source>
</evidence>